<gene>
    <name evidence="3" type="ORF">B1B_11245</name>
</gene>
<dbReference type="Gene3D" id="3.30.70.120">
    <property type="match status" value="1"/>
</dbReference>
<comment type="similarity">
    <text evidence="1">Belongs to the CutA family.</text>
</comment>
<protein>
    <submittedName>
        <fullName evidence="3">Divalent ion tolerance protein, CutA1</fullName>
    </submittedName>
</protein>
<dbReference type="SUPFAM" id="SSF54913">
    <property type="entry name" value="GlnB-like"/>
    <property type="match status" value="1"/>
</dbReference>
<name>T1B873_9ZZZZ</name>
<dbReference type="InterPro" id="IPR015867">
    <property type="entry name" value="N-reg_PII/ATP_PRibTrfase_C"/>
</dbReference>
<evidence type="ECO:0000256" key="1">
    <source>
        <dbReference type="ARBA" id="ARBA00010169"/>
    </source>
</evidence>
<evidence type="ECO:0000256" key="2">
    <source>
        <dbReference type="SAM" id="MobiDB-lite"/>
    </source>
</evidence>
<dbReference type="InterPro" id="IPR011322">
    <property type="entry name" value="N-reg_PII-like_a/b"/>
</dbReference>
<reference evidence="3" key="2">
    <citation type="journal article" date="2014" name="ISME J.">
        <title>Microbial stratification in low pH oxic and suboxic macroscopic growths along an acid mine drainage.</title>
        <authorList>
            <person name="Mendez-Garcia C."/>
            <person name="Mesa V."/>
            <person name="Sprenger R.R."/>
            <person name="Richter M."/>
            <person name="Diez M.S."/>
            <person name="Solano J."/>
            <person name="Bargiela R."/>
            <person name="Golyshina O.V."/>
            <person name="Manteca A."/>
            <person name="Ramos J.L."/>
            <person name="Gallego J.R."/>
            <person name="Llorente I."/>
            <person name="Martins Dos Santos V.A."/>
            <person name="Jensen O.N."/>
            <person name="Pelaez A.I."/>
            <person name="Sanchez J."/>
            <person name="Ferrer M."/>
        </authorList>
    </citation>
    <scope>NUCLEOTIDE SEQUENCE</scope>
</reference>
<comment type="caution">
    <text evidence="3">The sequence shown here is derived from an EMBL/GenBank/DDBJ whole genome shotgun (WGS) entry which is preliminary data.</text>
</comment>
<accession>T1B873</accession>
<dbReference type="AlphaFoldDB" id="T1B873"/>
<sequence>MTPYPVEPVRATGPVRLILSTFPDLTSARRVGRAAIDSHRAACVNYLPTQASYWWKGRRVDEPEVIALFTTAPKRVGSLVEFLRGHHPNTVPEILEIDVTRAHPPYVAWVDLVTGAAAEEGRIARLSSRPAAPRGRGGSPPRRTPARRRPRSR</sequence>
<feature type="compositionally biased region" description="Basic residues" evidence="2">
    <location>
        <begin position="144"/>
        <end position="153"/>
    </location>
</feature>
<dbReference type="Pfam" id="PF03091">
    <property type="entry name" value="CutA1"/>
    <property type="match status" value="1"/>
</dbReference>
<dbReference type="InterPro" id="IPR004323">
    <property type="entry name" value="Ion_tolerance_CutA"/>
</dbReference>
<dbReference type="GO" id="GO:0005507">
    <property type="term" value="F:copper ion binding"/>
    <property type="evidence" value="ECO:0007669"/>
    <property type="project" value="TreeGrafter"/>
</dbReference>
<dbReference type="EMBL" id="AUZY01007284">
    <property type="protein sequence ID" value="EQD50420.1"/>
    <property type="molecule type" value="Genomic_DNA"/>
</dbReference>
<reference evidence="3" key="1">
    <citation type="submission" date="2013-08" db="EMBL/GenBank/DDBJ databases">
        <authorList>
            <person name="Mendez C."/>
            <person name="Richter M."/>
            <person name="Ferrer M."/>
            <person name="Sanchez J."/>
        </authorList>
    </citation>
    <scope>NUCLEOTIDE SEQUENCE</scope>
</reference>
<feature type="region of interest" description="Disordered" evidence="2">
    <location>
        <begin position="125"/>
        <end position="153"/>
    </location>
</feature>
<proteinExistence type="inferred from homology"/>
<evidence type="ECO:0000313" key="3">
    <source>
        <dbReference type="EMBL" id="EQD50420.1"/>
    </source>
</evidence>
<dbReference type="PANTHER" id="PTHR23419">
    <property type="entry name" value="DIVALENT CATION TOLERANCE CUTA-RELATED"/>
    <property type="match status" value="1"/>
</dbReference>
<dbReference type="PANTHER" id="PTHR23419:SF8">
    <property type="entry name" value="FI09726P"/>
    <property type="match status" value="1"/>
</dbReference>
<dbReference type="GO" id="GO:0010038">
    <property type="term" value="P:response to metal ion"/>
    <property type="evidence" value="ECO:0007669"/>
    <property type="project" value="InterPro"/>
</dbReference>
<organism evidence="3">
    <name type="scientific">mine drainage metagenome</name>
    <dbReference type="NCBI Taxonomy" id="410659"/>
    <lineage>
        <taxon>unclassified sequences</taxon>
        <taxon>metagenomes</taxon>
        <taxon>ecological metagenomes</taxon>
    </lineage>
</organism>